<dbReference type="Gene3D" id="1.25.40.10">
    <property type="entry name" value="Tetratricopeptide repeat domain"/>
    <property type="match status" value="2"/>
</dbReference>
<dbReference type="SUPFAM" id="SSF48452">
    <property type="entry name" value="TPR-like"/>
    <property type="match status" value="2"/>
</dbReference>
<dbReference type="EMBL" id="CP022278">
    <property type="protein sequence ID" value="ASK27818.1"/>
    <property type="molecule type" value="Genomic_DNA"/>
</dbReference>
<keyword evidence="4" id="KW-1185">Reference proteome</keyword>
<evidence type="ECO:0000259" key="2">
    <source>
        <dbReference type="Pfam" id="PF21197"/>
    </source>
</evidence>
<gene>
    <name evidence="3" type="primary">pgaA</name>
    <name evidence="3" type="ORF">BG910_08765</name>
</gene>
<dbReference type="InterPro" id="IPR011990">
    <property type="entry name" value="TPR-like_helical_dom_sf"/>
</dbReference>
<feature type="domain" description="PgaA membrane beta barrel" evidence="2">
    <location>
        <begin position="521"/>
        <end position="790"/>
    </location>
</feature>
<proteinExistence type="predicted"/>
<keyword evidence="1" id="KW-0732">Signal</keyword>
<dbReference type="InterPro" id="IPR049003">
    <property type="entry name" value="PgaA_barrel"/>
</dbReference>
<dbReference type="GO" id="GO:1901515">
    <property type="term" value="F:poly-beta-1,6-N-acetyl-D-glucosamine transmembrane transporter activity"/>
    <property type="evidence" value="ECO:0007669"/>
    <property type="project" value="InterPro"/>
</dbReference>
<dbReference type="Proteomes" id="UP000198238">
    <property type="component" value="Chromosome"/>
</dbReference>
<organism evidence="3 4">
    <name type="scientific">Neisseria chenwenguii</name>
    <dbReference type="NCBI Taxonomy" id="1853278"/>
    <lineage>
        <taxon>Bacteria</taxon>
        <taxon>Pseudomonadati</taxon>
        <taxon>Pseudomonadota</taxon>
        <taxon>Betaproteobacteria</taxon>
        <taxon>Neisseriales</taxon>
        <taxon>Neisseriaceae</taxon>
        <taxon>Neisseria</taxon>
    </lineage>
</organism>
<accession>A0A220S347</accession>
<evidence type="ECO:0000256" key="1">
    <source>
        <dbReference type="SAM" id="SignalP"/>
    </source>
</evidence>
<evidence type="ECO:0000313" key="4">
    <source>
        <dbReference type="Proteomes" id="UP000198238"/>
    </source>
</evidence>
<sequence length="801" mass="89129">MDIKRLHPLVAAAVSLAVSAVSPAADINAERERWVAHSRSGDTQLTEAVTALQKLYQESGDAKVRADLIALMLRSGQRGAALAVCADCRPSELSADELANLAKAARDTKQFDTAAGYYRNLQTRFPQNKTGWLGAALVATDQKKFSESEKAVREYIRRFGTDKDIQTAEEYLASQSQSPTGQMGYLMARLSKDSDKESVLKVFRLADSVKAYPVQERLLETYPQYFTQTDRLWVRKNQATSQLRGALDADDQADIRNVRRKFSDIAAESDDTSAVHTAALRDDMTAANAAGKPEATIATYRKLAQQGEQPDYAKESYAKALLATGSPNKARKIYEGIAGRQMAENKRIADATNENLIASYADSLYFSKARKQLANWNANKTRLDFTQNSEIKNPYHDKKHFWEARLDAWNGRPGKAVKHMDKWIAEHPADPWAQILRGELAYWNGHAEEAQTWYGHSQEFLPPDAQYLAQSKTATAQVAAGNWKPASETAASVSRADVRYQDFFTRYDKSRAPVLTVNAEAMKATAPKDGTEWSQDARLYSKRSTQGHRAYVAEQTDYVPNHGDALRTGRAGLGAEISLYPATVTVEAGHGFSLNKKAYAQAGAEYRLGSRVRLKASAAYNSANTPAKALKQDVYAHEYTLGADYIHSGTLSAGIGAGLMDFDDGNLRKTAYATVNSNLFQHDRWQLAGSLRGDYTANKDIPEAYYYNPKNSKNLEGALMLSYTLPLDNRLQFKQTATAGVGRYWQHSQNAENTWQLKYGHDWQFGKKASLNYEIGRRQAMYDGQPEFQNFGRLGLSVKFN</sequence>
<feature type="chain" id="PRO_5013324613" evidence="1">
    <location>
        <begin position="25"/>
        <end position="801"/>
    </location>
</feature>
<name>A0A220S347_9NEIS</name>
<dbReference type="KEGG" id="nei:BG910_08765"/>
<dbReference type="Pfam" id="PF21197">
    <property type="entry name" value="PgaA_barrel"/>
    <property type="match status" value="1"/>
</dbReference>
<protein>
    <submittedName>
        <fullName evidence="3">Poly-beta-1,6 N-acetyl-D-glucosamine export porin PgaA</fullName>
    </submittedName>
</protein>
<dbReference type="RefSeq" id="WP_089036513.1">
    <property type="nucleotide sequence ID" value="NZ_CP022278.1"/>
</dbReference>
<feature type="signal peptide" evidence="1">
    <location>
        <begin position="1"/>
        <end position="24"/>
    </location>
</feature>
<dbReference type="NCBIfam" id="TIGR03939">
    <property type="entry name" value="PGA_TPR_OMP"/>
    <property type="match status" value="1"/>
</dbReference>
<dbReference type="AlphaFoldDB" id="A0A220S347"/>
<evidence type="ECO:0000313" key="3">
    <source>
        <dbReference type="EMBL" id="ASK27818.1"/>
    </source>
</evidence>
<dbReference type="InterPro" id="IPR023870">
    <property type="entry name" value="PGA_export_porin_PgaA"/>
</dbReference>
<reference evidence="3 4" key="1">
    <citation type="submission" date="2017-06" db="EMBL/GenBank/DDBJ databases">
        <title>Neisseria chenwenguii sp. nov., isolated from the intestinal contents of Tibetan Plateau Pika in Yushu, Qinghai Province, China.</title>
        <authorList>
            <person name="Zhang G."/>
        </authorList>
    </citation>
    <scope>NUCLEOTIDE SEQUENCE [LARGE SCALE GENOMIC DNA]</scope>
    <source>
        <strain evidence="3 4">10023</strain>
    </source>
</reference>